<accession>A0ABX1X596</accession>
<evidence type="ECO:0000313" key="3">
    <source>
        <dbReference type="Proteomes" id="UP000653578"/>
    </source>
</evidence>
<feature type="transmembrane region" description="Helical" evidence="1">
    <location>
        <begin position="226"/>
        <end position="244"/>
    </location>
</feature>
<keyword evidence="1" id="KW-0472">Membrane</keyword>
<evidence type="ECO:0008006" key="4">
    <source>
        <dbReference type="Google" id="ProtNLM"/>
    </source>
</evidence>
<dbReference type="EMBL" id="WHNY01000009">
    <property type="protein sequence ID" value="NOU63185.1"/>
    <property type="molecule type" value="Genomic_DNA"/>
</dbReference>
<protein>
    <recommendedName>
        <fullName evidence="4">Glycosyltransferase RgtA/B/C/D-like domain-containing protein</fullName>
    </recommendedName>
</protein>
<comment type="caution">
    <text evidence="2">The sequence shown here is derived from an EMBL/GenBank/DDBJ whole genome shotgun (WGS) entry which is preliminary data.</text>
</comment>
<keyword evidence="3" id="KW-1185">Reference proteome</keyword>
<feature type="transmembrane region" description="Helical" evidence="1">
    <location>
        <begin position="160"/>
        <end position="177"/>
    </location>
</feature>
<feature type="transmembrane region" description="Helical" evidence="1">
    <location>
        <begin position="203"/>
        <end position="221"/>
    </location>
</feature>
<name>A0ABX1X596_9BACL</name>
<keyword evidence="1" id="KW-0812">Transmembrane</keyword>
<gene>
    <name evidence="2" type="ORF">GC096_03880</name>
</gene>
<keyword evidence="1" id="KW-1133">Transmembrane helix</keyword>
<evidence type="ECO:0000313" key="2">
    <source>
        <dbReference type="EMBL" id="NOU63185.1"/>
    </source>
</evidence>
<organism evidence="2 3">
    <name type="scientific">Paenibacillus plantarum</name>
    <dbReference type="NCBI Taxonomy" id="2654975"/>
    <lineage>
        <taxon>Bacteria</taxon>
        <taxon>Bacillati</taxon>
        <taxon>Bacillota</taxon>
        <taxon>Bacilli</taxon>
        <taxon>Bacillales</taxon>
        <taxon>Paenibacillaceae</taxon>
        <taxon>Paenibacillus</taxon>
    </lineage>
</organism>
<feature type="transmembrane region" description="Helical" evidence="1">
    <location>
        <begin position="136"/>
        <end position="154"/>
    </location>
</feature>
<proteinExistence type="predicted"/>
<feature type="transmembrane region" description="Helical" evidence="1">
    <location>
        <begin position="390"/>
        <end position="410"/>
    </location>
</feature>
<feature type="transmembrane region" description="Helical" evidence="1">
    <location>
        <begin position="26"/>
        <end position="44"/>
    </location>
</feature>
<feature type="transmembrane region" description="Helical" evidence="1">
    <location>
        <begin position="340"/>
        <end position="358"/>
    </location>
</feature>
<dbReference type="RefSeq" id="WP_171628992.1">
    <property type="nucleotide sequence ID" value="NZ_WHNY01000009.1"/>
</dbReference>
<feature type="transmembrane region" description="Helical" evidence="1">
    <location>
        <begin position="182"/>
        <end position="197"/>
    </location>
</feature>
<dbReference type="Proteomes" id="UP000653578">
    <property type="component" value="Unassembled WGS sequence"/>
</dbReference>
<feature type="transmembrane region" description="Helical" evidence="1">
    <location>
        <begin position="104"/>
        <end position="124"/>
    </location>
</feature>
<feature type="transmembrane region" description="Helical" evidence="1">
    <location>
        <begin position="310"/>
        <end position="333"/>
    </location>
</feature>
<feature type="transmembrane region" description="Helical" evidence="1">
    <location>
        <begin position="364"/>
        <end position="383"/>
    </location>
</feature>
<reference evidence="2 3" key="1">
    <citation type="submission" date="2019-10" db="EMBL/GenBank/DDBJ databases">
        <title>Description of Paenibacillus humi sp. nov.</title>
        <authorList>
            <person name="Carlier A."/>
            <person name="Qi S."/>
        </authorList>
    </citation>
    <scope>NUCLEOTIDE SEQUENCE [LARGE SCALE GENOMIC DNA]</scope>
    <source>
        <strain evidence="2 3">LMG 31461</strain>
    </source>
</reference>
<sequence length="413" mass="47509">MVILLILAIQLFYLFRETQFNKSCGFIIFSSLAWNIGWLIILQLELSATGTSTYGSDETAYFNTMLQAYDSENWYEIVKNDFNFTYVLYGTLIFKTNIFDPSVFFVRLGNVLLLINMLMFVYLILTKTFLIKSKTVYYGLLFIGFNGIITWTAIRNLKDVMFVYFLVLFIYILLELFLHKRWSIIRIIGLALSWFVLEDIRQWFPYMAIASIALIIFVTLVKNKRFFFASVLMGGIVVASVPLFQKGLSTLLVYTVNYSEAYDGGNITNLNNISFLSLPFSMGRFILGPGPIRGMFGSDSFLTYTTTGNLLITLGGLVWWAVLPLFLMALMSFRNIKKMYLVLFILLFYWATYSYAYAGSGDTRLRGVLYVLCAIYTIPYLVNQFKKRMIPLYVLSFIAIVLVGSYFSYISLA</sequence>
<evidence type="ECO:0000256" key="1">
    <source>
        <dbReference type="SAM" id="Phobius"/>
    </source>
</evidence>